<sequence length="89" mass="10355">MRFALLPSHLPIRQPKTSANISTITIIPSRRPRPNRVVARLYKGPGRVWSMVREFLMHRAPFWKTRRLFKAKLSCVAGHFCLIYHGMSP</sequence>
<dbReference type="AlphaFoldDB" id="A0A6A6E7B2"/>
<dbReference type="EMBL" id="ML994629">
    <property type="protein sequence ID" value="KAF2186652.1"/>
    <property type="molecule type" value="Genomic_DNA"/>
</dbReference>
<name>A0A6A6E7B2_9PEZI</name>
<gene>
    <name evidence="1" type="ORF">K469DRAFT_142724</name>
</gene>
<organism evidence="1 2">
    <name type="scientific">Zopfia rhizophila CBS 207.26</name>
    <dbReference type="NCBI Taxonomy" id="1314779"/>
    <lineage>
        <taxon>Eukaryota</taxon>
        <taxon>Fungi</taxon>
        <taxon>Dikarya</taxon>
        <taxon>Ascomycota</taxon>
        <taxon>Pezizomycotina</taxon>
        <taxon>Dothideomycetes</taxon>
        <taxon>Dothideomycetes incertae sedis</taxon>
        <taxon>Zopfiaceae</taxon>
        <taxon>Zopfia</taxon>
    </lineage>
</organism>
<accession>A0A6A6E7B2</accession>
<reference evidence="1" key="1">
    <citation type="journal article" date="2020" name="Stud. Mycol.">
        <title>101 Dothideomycetes genomes: a test case for predicting lifestyles and emergence of pathogens.</title>
        <authorList>
            <person name="Haridas S."/>
            <person name="Albert R."/>
            <person name="Binder M."/>
            <person name="Bloem J."/>
            <person name="Labutti K."/>
            <person name="Salamov A."/>
            <person name="Andreopoulos B."/>
            <person name="Baker S."/>
            <person name="Barry K."/>
            <person name="Bills G."/>
            <person name="Bluhm B."/>
            <person name="Cannon C."/>
            <person name="Castanera R."/>
            <person name="Culley D."/>
            <person name="Daum C."/>
            <person name="Ezra D."/>
            <person name="Gonzalez J."/>
            <person name="Henrissat B."/>
            <person name="Kuo A."/>
            <person name="Liang C."/>
            <person name="Lipzen A."/>
            <person name="Lutzoni F."/>
            <person name="Magnuson J."/>
            <person name="Mondo S."/>
            <person name="Nolan M."/>
            <person name="Ohm R."/>
            <person name="Pangilinan J."/>
            <person name="Park H.-J."/>
            <person name="Ramirez L."/>
            <person name="Alfaro M."/>
            <person name="Sun H."/>
            <person name="Tritt A."/>
            <person name="Yoshinaga Y."/>
            <person name="Zwiers L.-H."/>
            <person name="Turgeon B."/>
            <person name="Goodwin S."/>
            <person name="Spatafora J."/>
            <person name="Crous P."/>
            <person name="Grigoriev I."/>
        </authorList>
    </citation>
    <scope>NUCLEOTIDE SEQUENCE</scope>
    <source>
        <strain evidence="1">CBS 207.26</strain>
    </source>
</reference>
<evidence type="ECO:0000313" key="1">
    <source>
        <dbReference type="EMBL" id="KAF2186652.1"/>
    </source>
</evidence>
<protein>
    <submittedName>
        <fullName evidence="1">Uncharacterized protein</fullName>
    </submittedName>
</protein>
<keyword evidence="2" id="KW-1185">Reference proteome</keyword>
<evidence type="ECO:0000313" key="2">
    <source>
        <dbReference type="Proteomes" id="UP000800200"/>
    </source>
</evidence>
<dbReference type="Proteomes" id="UP000800200">
    <property type="component" value="Unassembled WGS sequence"/>
</dbReference>
<proteinExistence type="predicted"/>